<dbReference type="Proteomes" id="UP000469558">
    <property type="component" value="Unassembled WGS sequence"/>
</dbReference>
<dbReference type="OrthoDB" id="3545085at2759"/>
<feature type="signal peptide" evidence="1">
    <location>
        <begin position="1"/>
        <end position="19"/>
    </location>
</feature>
<name>A0A8T9BWJ8_9HELO</name>
<evidence type="ECO:0000256" key="1">
    <source>
        <dbReference type="SAM" id="SignalP"/>
    </source>
</evidence>
<dbReference type="AlphaFoldDB" id="A0A8T9BWJ8"/>
<protein>
    <submittedName>
        <fullName evidence="2">Uncharacterized protein</fullName>
    </submittedName>
</protein>
<gene>
    <name evidence="2" type="ORF">LSUE1_G007066</name>
</gene>
<evidence type="ECO:0000313" key="3">
    <source>
        <dbReference type="Proteomes" id="UP000469558"/>
    </source>
</evidence>
<evidence type="ECO:0000313" key="2">
    <source>
        <dbReference type="EMBL" id="TVY67353.1"/>
    </source>
</evidence>
<feature type="chain" id="PRO_5035865485" evidence="1">
    <location>
        <begin position="20"/>
        <end position="135"/>
    </location>
</feature>
<keyword evidence="3" id="KW-1185">Reference proteome</keyword>
<comment type="caution">
    <text evidence="2">The sequence shown here is derived from an EMBL/GenBank/DDBJ whole genome shotgun (WGS) entry which is preliminary data.</text>
</comment>
<reference evidence="2 3" key="1">
    <citation type="submission" date="2018-05" db="EMBL/GenBank/DDBJ databases">
        <title>Genome sequencing and assembly of the regulated plant pathogen Lachnellula willkommii and related sister species for the development of diagnostic species identification markers.</title>
        <authorList>
            <person name="Giroux E."/>
            <person name="Bilodeau G."/>
        </authorList>
    </citation>
    <scope>NUCLEOTIDE SEQUENCE [LARGE SCALE GENOMIC DNA]</scope>
    <source>
        <strain evidence="2 3">CBS 268.59</strain>
    </source>
</reference>
<dbReference type="EMBL" id="QGMK01001603">
    <property type="protein sequence ID" value="TVY67353.1"/>
    <property type="molecule type" value="Genomic_DNA"/>
</dbReference>
<accession>A0A8T9BWJ8</accession>
<sequence length="135" mass="14020">MMNIKSIATFVALASLSVGLPEKRNDAHITLGPGPVIPKGCFTLTTTVPNTQPTNEAKVECPLMTKCGIHANCDILKVVTVNVPCPNDKCPFTPTVTVAASASCPTCQKGCLTDLVTTTATTGCKTTSSAGPTYY</sequence>
<keyword evidence="1" id="KW-0732">Signal</keyword>
<organism evidence="2 3">
    <name type="scientific">Lachnellula suecica</name>
    <dbReference type="NCBI Taxonomy" id="602035"/>
    <lineage>
        <taxon>Eukaryota</taxon>
        <taxon>Fungi</taxon>
        <taxon>Dikarya</taxon>
        <taxon>Ascomycota</taxon>
        <taxon>Pezizomycotina</taxon>
        <taxon>Leotiomycetes</taxon>
        <taxon>Helotiales</taxon>
        <taxon>Lachnaceae</taxon>
        <taxon>Lachnellula</taxon>
    </lineage>
</organism>
<proteinExistence type="predicted"/>